<comment type="similarity">
    <text evidence="1">Belongs to the Omp25/RopB family.</text>
</comment>
<dbReference type="RefSeq" id="WP_114188135.1">
    <property type="nucleotide sequence ID" value="NZ_BJYU01000061.1"/>
</dbReference>
<evidence type="ECO:0000313" key="4">
    <source>
        <dbReference type="Proteomes" id="UP000321085"/>
    </source>
</evidence>
<name>A0A512BWH5_9HYPH</name>
<sequence length="265" mass="27705">MRKCVSSLLVATAISTLAFSAASAADLPVRAAPPPYIPPVPVFTWTGFYAGVNAGWGWRDSDREPVFLAPGPGIPAGLAGTLIFNNNDDGGFTGGGQIGYNYQIGSFVVGVETDIQWADTDQNFDAVFIPATGFAGSFVPGVFNSNAPEWWGSVRGRLGVAFDRVLVYATGGLAYTDDSTGWAVGGGVEWALPVNLFGSSAVTFGLEGLWLGFDDDDDNIGQSIGTFTPVGGGGPVAVVAPAFDNDDNNDFFVARAKLNFKFGTY</sequence>
<proteinExistence type="inferred from homology"/>
<dbReference type="GO" id="GO:0009279">
    <property type="term" value="C:cell outer membrane"/>
    <property type="evidence" value="ECO:0007669"/>
    <property type="project" value="UniProtKB-SubCell"/>
</dbReference>
<reference evidence="3 4" key="1">
    <citation type="submission" date="2019-07" db="EMBL/GenBank/DDBJ databases">
        <title>Whole genome shotgun sequence of Microvirga aerophila NBRC 106136.</title>
        <authorList>
            <person name="Hosoyama A."/>
            <person name="Uohara A."/>
            <person name="Ohji S."/>
            <person name="Ichikawa N."/>
        </authorList>
    </citation>
    <scope>NUCLEOTIDE SEQUENCE [LARGE SCALE GENOMIC DNA]</scope>
    <source>
        <strain evidence="3 4">NBRC 106136</strain>
    </source>
</reference>
<dbReference type="OrthoDB" id="8455142at2"/>
<dbReference type="InterPro" id="IPR011250">
    <property type="entry name" value="OMP/PagP_B-barrel"/>
</dbReference>
<dbReference type="Proteomes" id="UP000321085">
    <property type="component" value="Unassembled WGS sequence"/>
</dbReference>
<evidence type="ECO:0000256" key="1">
    <source>
        <dbReference type="ARBA" id="ARBA00038306"/>
    </source>
</evidence>
<comment type="caution">
    <text evidence="3">The sequence shown here is derived from an EMBL/GenBank/DDBJ whole genome shotgun (WGS) entry which is preliminary data.</text>
</comment>
<accession>A0A512BWH5</accession>
<protein>
    <submittedName>
        <fullName evidence="3">Uncharacterized protein</fullName>
    </submittedName>
</protein>
<evidence type="ECO:0000256" key="2">
    <source>
        <dbReference type="SAM" id="SignalP"/>
    </source>
</evidence>
<dbReference type="InterPro" id="IPR051692">
    <property type="entry name" value="OMP-like"/>
</dbReference>
<dbReference type="PANTHER" id="PTHR34001:SF3">
    <property type="entry name" value="BLL7405 PROTEIN"/>
    <property type="match status" value="1"/>
</dbReference>
<keyword evidence="2" id="KW-0732">Signal</keyword>
<feature type="chain" id="PRO_5022005977" evidence="2">
    <location>
        <begin position="25"/>
        <end position="265"/>
    </location>
</feature>
<dbReference type="Gene3D" id="2.40.160.20">
    <property type="match status" value="1"/>
</dbReference>
<dbReference type="PANTHER" id="PTHR34001">
    <property type="entry name" value="BLL7405 PROTEIN"/>
    <property type="match status" value="1"/>
</dbReference>
<evidence type="ECO:0000313" key="3">
    <source>
        <dbReference type="EMBL" id="GEO16312.1"/>
    </source>
</evidence>
<gene>
    <name evidence="3" type="ORF">MAE02_40080</name>
</gene>
<dbReference type="AlphaFoldDB" id="A0A512BWH5"/>
<keyword evidence="4" id="KW-1185">Reference proteome</keyword>
<dbReference type="EMBL" id="BJYU01000061">
    <property type="protein sequence ID" value="GEO16312.1"/>
    <property type="molecule type" value="Genomic_DNA"/>
</dbReference>
<dbReference type="SUPFAM" id="SSF56925">
    <property type="entry name" value="OMPA-like"/>
    <property type="match status" value="1"/>
</dbReference>
<feature type="signal peptide" evidence="2">
    <location>
        <begin position="1"/>
        <end position="24"/>
    </location>
</feature>
<organism evidence="3 4">
    <name type="scientific">Microvirga aerophila</name>
    <dbReference type="NCBI Taxonomy" id="670291"/>
    <lineage>
        <taxon>Bacteria</taxon>
        <taxon>Pseudomonadati</taxon>
        <taxon>Pseudomonadota</taxon>
        <taxon>Alphaproteobacteria</taxon>
        <taxon>Hyphomicrobiales</taxon>
        <taxon>Methylobacteriaceae</taxon>
        <taxon>Microvirga</taxon>
    </lineage>
</organism>